<evidence type="ECO:0000259" key="1">
    <source>
        <dbReference type="Pfam" id="PF00149"/>
    </source>
</evidence>
<dbReference type="InterPro" id="IPR029052">
    <property type="entry name" value="Metallo-depent_PP-like"/>
</dbReference>
<dbReference type="STRING" id="100053.GCA_002009845_01998"/>
<dbReference type="InterPro" id="IPR004843">
    <property type="entry name" value="Calcineurin-like_PHP"/>
</dbReference>
<reference evidence="2" key="1">
    <citation type="submission" date="2013-05" db="EMBL/GenBank/DDBJ databases">
        <authorList>
            <person name="Harkins D.M."/>
            <person name="Durkin A.S."/>
            <person name="Brinkac L.M."/>
            <person name="Haft D.H."/>
            <person name="Selengut J.D."/>
            <person name="Sanka R."/>
            <person name="DePew J."/>
            <person name="Purushe J."/>
            <person name="Hartskeerl R.A."/>
            <person name="Ahmed A."/>
            <person name="van der Linden H."/>
            <person name="Goris M.G.A."/>
            <person name="Vinetz J.M."/>
            <person name="Sutton G.G."/>
            <person name="Nierman W.C."/>
            <person name="Fouts D.E."/>
        </authorList>
    </citation>
    <scope>NUCLEOTIDE SEQUENCE [LARGE SCALE GENOMIC DNA]</scope>
    <source>
        <strain evidence="2">L 60</strain>
    </source>
</reference>
<accession>V6IAV5</accession>
<keyword evidence="3" id="KW-1185">Reference proteome</keyword>
<dbReference type="EMBL" id="AHMT02000052">
    <property type="protein sequence ID" value="EQA61088.1"/>
    <property type="molecule type" value="Genomic_DNA"/>
</dbReference>
<dbReference type="SUPFAM" id="SSF56300">
    <property type="entry name" value="Metallo-dependent phosphatases"/>
    <property type="match status" value="1"/>
</dbReference>
<keyword evidence="2" id="KW-0378">Hydrolase</keyword>
<dbReference type="AlphaFoldDB" id="V6IAV5"/>
<dbReference type="EC" id="3.1.-.-" evidence="2"/>
<dbReference type="GO" id="GO:0016791">
    <property type="term" value="F:phosphatase activity"/>
    <property type="evidence" value="ECO:0007669"/>
    <property type="project" value="TreeGrafter"/>
</dbReference>
<evidence type="ECO:0000313" key="3">
    <source>
        <dbReference type="Proteomes" id="UP000018747"/>
    </source>
</evidence>
<feature type="domain" description="Calcineurin-like phosphoesterase" evidence="1">
    <location>
        <begin position="1"/>
        <end position="169"/>
    </location>
</feature>
<gene>
    <name evidence="2" type="ORF">LEP1GSC062_1369</name>
</gene>
<dbReference type="InterPro" id="IPR050126">
    <property type="entry name" value="Ap4A_hydrolase"/>
</dbReference>
<proteinExistence type="predicted"/>
<dbReference type="CDD" id="cd00838">
    <property type="entry name" value="MPP_superfamily"/>
    <property type="match status" value="1"/>
</dbReference>
<name>V6IAV5_9LEPT</name>
<dbReference type="PANTHER" id="PTHR42850:SF2">
    <property type="entry name" value="BLL5683 PROTEIN"/>
    <property type="match status" value="1"/>
</dbReference>
<evidence type="ECO:0000313" key="2">
    <source>
        <dbReference type="EMBL" id="EQA61088.1"/>
    </source>
</evidence>
<dbReference type="RefSeq" id="WP_010578364.1">
    <property type="nucleotide sequence ID" value="NZ_AHMT02000052.1"/>
</dbReference>
<dbReference type="Gene3D" id="3.60.21.10">
    <property type="match status" value="1"/>
</dbReference>
<dbReference type="InterPro" id="IPR011152">
    <property type="entry name" value="Pesterase_MJ0912"/>
</dbReference>
<dbReference type="Proteomes" id="UP000018747">
    <property type="component" value="Unassembled WGS sequence"/>
</dbReference>
<sequence>MKVLVISDIHGNLPALEYVLKQERYVDLIISLGDVVNYGPWSNECVDLLNTLKNIVLISGNHEEAFFCGEYLGTNIVAKTFFEVCYPTFNRKEVIGNYIKSYFFSGNNFVHTVNDTYIYPDSDVHIEKNTFIGHSHRLFLKIINNYRLVNVGSVGQNRVNIDELNYVIWNVEDDSIELKRKEFLADQLIDEMKLRRYPELCIQYILSKRRQ</sequence>
<comment type="caution">
    <text evidence="2">The sequence shown here is derived from an EMBL/GenBank/DDBJ whole genome shotgun (WGS) entry which is preliminary data.</text>
</comment>
<dbReference type="Pfam" id="PF00149">
    <property type="entry name" value="Metallophos"/>
    <property type="match status" value="1"/>
</dbReference>
<dbReference type="PANTHER" id="PTHR42850">
    <property type="entry name" value="METALLOPHOSPHOESTERASE"/>
    <property type="match status" value="1"/>
</dbReference>
<protein>
    <submittedName>
        <fullName evidence="2">Phosphodiesterase family protein</fullName>
        <ecNumber evidence="2">3.1.-.-</ecNumber>
    </submittedName>
</protein>
<dbReference type="GO" id="GO:0005737">
    <property type="term" value="C:cytoplasm"/>
    <property type="evidence" value="ECO:0007669"/>
    <property type="project" value="TreeGrafter"/>
</dbReference>
<organism evidence="2 3">
    <name type="scientific">Leptospira alexanderi serovar Manhao 3 str. L 60</name>
    <dbReference type="NCBI Taxonomy" id="1049759"/>
    <lineage>
        <taxon>Bacteria</taxon>
        <taxon>Pseudomonadati</taxon>
        <taxon>Spirochaetota</taxon>
        <taxon>Spirochaetia</taxon>
        <taxon>Leptospirales</taxon>
        <taxon>Leptospiraceae</taxon>
        <taxon>Leptospira</taxon>
    </lineage>
</organism>
<dbReference type="OrthoDB" id="9800565at2"/>
<dbReference type="PIRSF" id="PIRSF000883">
    <property type="entry name" value="Pesterase_MJ0912"/>
    <property type="match status" value="1"/>
</dbReference>